<evidence type="ECO:0000256" key="4">
    <source>
        <dbReference type="PROSITE-ProRule" id="PRU00335"/>
    </source>
</evidence>
<dbReference type="SUPFAM" id="SSF46689">
    <property type="entry name" value="Homeodomain-like"/>
    <property type="match status" value="1"/>
</dbReference>
<evidence type="ECO:0000256" key="2">
    <source>
        <dbReference type="ARBA" id="ARBA00023125"/>
    </source>
</evidence>
<proteinExistence type="predicted"/>
<feature type="DNA-binding region" description="H-T-H motif" evidence="4">
    <location>
        <begin position="59"/>
        <end position="78"/>
    </location>
</feature>
<dbReference type="RefSeq" id="WP_137244973.1">
    <property type="nucleotide sequence ID" value="NZ_SZQA01000001.1"/>
</dbReference>
<evidence type="ECO:0000256" key="3">
    <source>
        <dbReference type="ARBA" id="ARBA00023163"/>
    </source>
</evidence>
<evidence type="ECO:0000256" key="1">
    <source>
        <dbReference type="ARBA" id="ARBA00023015"/>
    </source>
</evidence>
<keyword evidence="7" id="KW-1185">Reference proteome</keyword>
<evidence type="ECO:0000313" key="7">
    <source>
        <dbReference type="Proteomes" id="UP000308705"/>
    </source>
</evidence>
<dbReference type="SUPFAM" id="SSF48498">
    <property type="entry name" value="Tetracyclin repressor-like, C-terminal domain"/>
    <property type="match status" value="1"/>
</dbReference>
<dbReference type="GO" id="GO:0045892">
    <property type="term" value="P:negative regulation of DNA-templated transcription"/>
    <property type="evidence" value="ECO:0007669"/>
    <property type="project" value="InterPro"/>
</dbReference>
<evidence type="ECO:0000259" key="5">
    <source>
        <dbReference type="PROSITE" id="PS50977"/>
    </source>
</evidence>
<dbReference type="GO" id="GO:0003700">
    <property type="term" value="F:DNA-binding transcription factor activity"/>
    <property type="evidence" value="ECO:0007669"/>
    <property type="project" value="TreeGrafter"/>
</dbReference>
<dbReference type="GO" id="GO:0000976">
    <property type="term" value="F:transcription cis-regulatory region binding"/>
    <property type="evidence" value="ECO:0007669"/>
    <property type="project" value="TreeGrafter"/>
</dbReference>
<gene>
    <name evidence="6" type="ORF">FDA94_00215</name>
</gene>
<dbReference type="Gene3D" id="1.10.10.60">
    <property type="entry name" value="Homeodomain-like"/>
    <property type="match status" value="1"/>
</dbReference>
<keyword evidence="3" id="KW-0804">Transcription</keyword>
<comment type="caution">
    <text evidence="6">The sequence shown here is derived from an EMBL/GenBank/DDBJ whole genome shotgun (WGS) entry which is preliminary data.</text>
</comment>
<dbReference type="PANTHER" id="PTHR30055">
    <property type="entry name" value="HTH-TYPE TRANSCRIPTIONAL REGULATOR RUTR"/>
    <property type="match status" value="1"/>
</dbReference>
<keyword evidence="2 4" id="KW-0238">DNA-binding</keyword>
<dbReference type="PANTHER" id="PTHR30055:SF151">
    <property type="entry name" value="TRANSCRIPTIONAL REGULATORY PROTEIN"/>
    <property type="match status" value="1"/>
</dbReference>
<organism evidence="6 7">
    <name type="scientific">Herbidospora galbida</name>
    <dbReference type="NCBI Taxonomy" id="2575442"/>
    <lineage>
        <taxon>Bacteria</taxon>
        <taxon>Bacillati</taxon>
        <taxon>Actinomycetota</taxon>
        <taxon>Actinomycetes</taxon>
        <taxon>Streptosporangiales</taxon>
        <taxon>Streptosporangiaceae</taxon>
        <taxon>Herbidospora</taxon>
    </lineage>
</organism>
<dbReference type="AlphaFoldDB" id="A0A4U3MSG5"/>
<dbReference type="InterPro" id="IPR050109">
    <property type="entry name" value="HTH-type_TetR-like_transc_reg"/>
</dbReference>
<dbReference type="OrthoDB" id="2570341at2"/>
<evidence type="ECO:0000313" key="6">
    <source>
        <dbReference type="EMBL" id="TKK91276.1"/>
    </source>
</evidence>
<accession>A0A4U3MSG5</accession>
<dbReference type="Gene3D" id="1.10.357.10">
    <property type="entry name" value="Tetracycline Repressor, domain 2"/>
    <property type="match status" value="1"/>
</dbReference>
<dbReference type="InterPro" id="IPR004111">
    <property type="entry name" value="Repressor_TetR_C"/>
</dbReference>
<protein>
    <submittedName>
        <fullName evidence="6">TetR/AcrR family transcriptional regulator</fullName>
    </submittedName>
</protein>
<dbReference type="Pfam" id="PF00440">
    <property type="entry name" value="TetR_N"/>
    <property type="match status" value="1"/>
</dbReference>
<sequence>MTTEYIGRGDPARTLALLWRDPSRARERAPRKGRPELTADRVIAAAIEVADAEGLGALSMRKVADHLGVGTMSLYTHVPGKAELIDVMLDTVFKETFTDAQVPHGWRARVERIARDNLALYRRHPWILQVAAGRPPLGPGTLGKYEHELSALDGIGLTDLEMDNVLALVGAYVHGAARGVVESARAAQETGMTDEEWWRAHEPFLAAAGDFSAYPLAGRVGTASGEAYNAASNPEVAFEFGLARLLDGIAVLIEGR</sequence>
<dbReference type="Pfam" id="PF02909">
    <property type="entry name" value="TetR_C_1"/>
    <property type="match status" value="1"/>
</dbReference>
<dbReference type="InterPro" id="IPR001647">
    <property type="entry name" value="HTH_TetR"/>
</dbReference>
<dbReference type="InterPro" id="IPR009057">
    <property type="entry name" value="Homeodomain-like_sf"/>
</dbReference>
<keyword evidence="1" id="KW-0805">Transcription regulation</keyword>
<dbReference type="EMBL" id="SZQA01000001">
    <property type="protein sequence ID" value="TKK91276.1"/>
    <property type="molecule type" value="Genomic_DNA"/>
</dbReference>
<name>A0A4U3MSG5_9ACTN</name>
<feature type="domain" description="HTH tetR-type" evidence="5">
    <location>
        <begin position="36"/>
        <end position="96"/>
    </location>
</feature>
<dbReference type="Proteomes" id="UP000308705">
    <property type="component" value="Unassembled WGS sequence"/>
</dbReference>
<reference evidence="6 7" key="1">
    <citation type="submission" date="2019-04" db="EMBL/GenBank/DDBJ databases">
        <title>Herbidospora sp. NEAU-GS14.nov., a novel actinomycete isolated from soil.</title>
        <authorList>
            <person name="Han L."/>
        </authorList>
    </citation>
    <scope>NUCLEOTIDE SEQUENCE [LARGE SCALE GENOMIC DNA]</scope>
    <source>
        <strain evidence="6 7">NEAU-GS14</strain>
    </source>
</reference>
<dbReference type="PROSITE" id="PS50977">
    <property type="entry name" value="HTH_TETR_2"/>
    <property type="match status" value="1"/>
</dbReference>
<dbReference type="InterPro" id="IPR036271">
    <property type="entry name" value="Tet_transcr_reg_TetR-rel_C_sf"/>
</dbReference>